<dbReference type="SUPFAM" id="SSF54427">
    <property type="entry name" value="NTF2-like"/>
    <property type="match status" value="1"/>
</dbReference>
<dbReference type="EMBL" id="CP136600">
    <property type="protein sequence ID" value="WOH39578.1"/>
    <property type="molecule type" value="Genomic_DNA"/>
</dbReference>
<gene>
    <name evidence="1" type="ORF">RI844_10375</name>
</gene>
<dbReference type="Gene3D" id="3.10.450.50">
    <property type="match status" value="1"/>
</dbReference>
<dbReference type="InterPro" id="IPR032710">
    <property type="entry name" value="NTF2-like_dom_sf"/>
</dbReference>
<accession>A0ABZ0GVP9</accession>
<name>A0ABZ0GVP9_9GAMM</name>
<sequence length="116" mass="12715">MCSSYCLPDATFSSQTSALADISSLDAYCEWMKSLLLIIPDGQYEVKFFAKDEARNSVAGYGVLRGTHTGEGGPVAPTGKTLVADFVYHMDFEDGLIKHTTKIWNDTISLQQLGWA</sequence>
<evidence type="ECO:0000313" key="2">
    <source>
        <dbReference type="Proteomes" id="UP001301442"/>
    </source>
</evidence>
<reference evidence="1 2" key="1">
    <citation type="submission" date="2023-09" db="EMBL/GenBank/DDBJ databases">
        <authorList>
            <person name="Qi X."/>
        </authorList>
    </citation>
    <scope>NUCLEOTIDE SEQUENCE [LARGE SCALE GENOMIC DNA]</scope>
    <source>
        <strain evidence="1 2">S1-1</strain>
    </source>
</reference>
<dbReference type="InterPro" id="IPR009959">
    <property type="entry name" value="Cyclase_SnoaL-like"/>
</dbReference>
<organism evidence="1 2">
    <name type="scientific">Thalassotalea fonticola</name>
    <dbReference type="NCBI Taxonomy" id="3065649"/>
    <lineage>
        <taxon>Bacteria</taxon>
        <taxon>Pseudomonadati</taxon>
        <taxon>Pseudomonadota</taxon>
        <taxon>Gammaproteobacteria</taxon>
        <taxon>Alteromonadales</taxon>
        <taxon>Colwelliaceae</taxon>
        <taxon>Thalassotalea</taxon>
    </lineage>
</organism>
<evidence type="ECO:0000313" key="1">
    <source>
        <dbReference type="EMBL" id="WOH39578.1"/>
    </source>
</evidence>
<keyword evidence="2" id="KW-1185">Reference proteome</keyword>
<proteinExistence type="predicted"/>
<dbReference type="Proteomes" id="UP001301442">
    <property type="component" value="Chromosome"/>
</dbReference>
<dbReference type="Pfam" id="PF07366">
    <property type="entry name" value="SnoaL"/>
    <property type="match status" value="1"/>
</dbReference>
<protein>
    <submittedName>
        <fullName evidence="1">Ester cyclase</fullName>
    </submittedName>
</protein>